<dbReference type="Proteomes" id="UP000305067">
    <property type="component" value="Unassembled WGS sequence"/>
</dbReference>
<keyword evidence="3" id="KW-1185">Reference proteome</keyword>
<reference evidence="2 3" key="1">
    <citation type="journal article" date="2019" name="Nat. Ecol. Evol.">
        <title>Megaphylogeny resolves global patterns of mushroom evolution.</title>
        <authorList>
            <person name="Varga T."/>
            <person name="Krizsan K."/>
            <person name="Foldi C."/>
            <person name="Dima B."/>
            <person name="Sanchez-Garcia M."/>
            <person name="Sanchez-Ramirez S."/>
            <person name="Szollosi G.J."/>
            <person name="Szarkandi J.G."/>
            <person name="Papp V."/>
            <person name="Albert L."/>
            <person name="Andreopoulos W."/>
            <person name="Angelini C."/>
            <person name="Antonin V."/>
            <person name="Barry K.W."/>
            <person name="Bougher N.L."/>
            <person name="Buchanan P."/>
            <person name="Buyck B."/>
            <person name="Bense V."/>
            <person name="Catcheside P."/>
            <person name="Chovatia M."/>
            <person name="Cooper J."/>
            <person name="Damon W."/>
            <person name="Desjardin D."/>
            <person name="Finy P."/>
            <person name="Geml J."/>
            <person name="Haridas S."/>
            <person name="Hughes K."/>
            <person name="Justo A."/>
            <person name="Karasinski D."/>
            <person name="Kautmanova I."/>
            <person name="Kiss B."/>
            <person name="Kocsube S."/>
            <person name="Kotiranta H."/>
            <person name="LaButti K.M."/>
            <person name="Lechner B.E."/>
            <person name="Liimatainen K."/>
            <person name="Lipzen A."/>
            <person name="Lukacs Z."/>
            <person name="Mihaltcheva S."/>
            <person name="Morgado L.N."/>
            <person name="Niskanen T."/>
            <person name="Noordeloos M.E."/>
            <person name="Ohm R.A."/>
            <person name="Ortiz-Santana B."/>
            <person name="Ovrebo C."/>
            <person name="Racz N."/>
            <person name="Riley R."/>
            <person name="Savchenko A."/>
            <person name="Shiryaev A."/>
            <person name="Soop K."/>
            <person name="Spirin V."/>
            <person name="Szebenyi C."/>
            <person name="Tomsovsky M."/>
            <person name="Tulloss R.E."/>
            <person name="Uehling J."/>
            <person name="Grigoriev I.V."/>
            <person name="Vagvolgyi C."/>
            <person name="Papp T."/>
            <person name="Martin F.M."/>
            <person name="Miettinen O."/>
            <person name="Hibbett D.S."/>
            <person name="Nagy L.G."/>
        </authorList>
    </citation>
    <scope>NUCLEOTIDE SEQUENCE [LARGE SCALE GENOMIC DNA]</scope>
    <source>
        <strain evidence="2 3">CBS 309.79</strain>
    </source>
</reference>
<feature type="transmembrane region" description="Helical" evidence="1">
    <location>
        <begin position="40"/>
        <end position="60"/>
    </location>
</feature>
<protein>
    <submittedName>
        <fullName evidence="2">Uncharacterized protein</fullName>
    </submittedName>
</protein>
<evidence type="ECO:0000313" key="3">
    <source>
        <dbReference type="Proteomes" id="UP000305067"/>
    </source>
</evidence>
<dbReference type="AlphaFoldDB" id="A0A5C3QYA2"/>
<keyword evidence="1" id="KW-0812">Transmembrane</keyword>
<evidence type="ECO:0000256" key="1">
    <source>
        <dbReference type="SAM" id="Phobius"/>
    </source>
</evidence>
<sequence length="92" mass="10952">MLLVRGLRKAPSWQSKERWVSRHEMMLTEMVRMSGQMHGVVVHSSVVWAVPVGVLAMTWWDRRVLIECGYEELRAREERQEETRGIAFRQKR</sequence>
<name>A0A5C3QYA2_9AGAR</name>
<gene>
    <name evidence="2" type="ORF">BDV98DRAFT_146497</name>
</gene>
<organism evidence="2 3">
    <name type="scientific">Pterulicium gracile</name>
    <dbReference type="NCBI Taxonomy" id="1884261"/>
    <lineage>
        <taxon>Eukaryota</taxon>
        <taxon>Fungi</taxon>
        <taxon>Dikarya</taxon>
        <taxon>Basidiomycota</taxon>
        <taxon>Agaricomycotina</taxon>
        <taxon>Agaricomycetes</taxon>
        <taxon>Agaricomycetidae</taxon>
        <taxon>Agaricales</taxon>
        <taxon>Pleurotineae</taxon>
        <taxon>Pterulaceae</taxon>
        <taxon>Pterulicium</taxon>
    </lineage>
</organism>
<accession>A0A5C3QYA2</accession>
<evidence type="ECO:0000313" key="2">
    <source>
        <dbReference type="EMBL" id="TFL06327.1"/>
    </source>
</evidence>
<keyword evidence="1" id="KW-0472">Membrane</keyword>
<dbReference type="EMBL" id="ML178815">
    <property type="protein sequence ID" value="TFL06327.1"/>
    <property type="molecule type" value="Genomic_DNA"/>
</dbReference>
<keyword evidence="1" id="KW-1133">Transmembrane helix</keyword>
<proteinExistence type="predicted"/>